<dbReference type="AlphaFoldDB" id="A0A7K8IRA4"/>
<evidence type="ECO:0000259" key="8">
    <source>
        <dbReference type="Pfam" id="PF14669"/>
    </source>
</evidence>
<evidence type="ECO:0000256" key="4">
    <source>
        <dbReference type="ARBA" id="ARBA00022490"/>
    </source>
</evidence>
<keyword evidence="4" id="KW-0963">Cytoplasm</keyword>
<evidence type="ECO:0000256" key="1">
    <source>
        <dbReference type="ARBA" id="ARBA00002132"/>
    </source>
</evidence>
<dbReference type="PANTHER" id="PTHR35671:SF1">
    <property type="entry name" value="PROTEIN TOPAZ1"/>
    <property type="match status" value="1"/>
</dbReference>
<feature type="non-terminal residue" evidence="9">
    <location>
        <position position="1222"/>
    </location>
</feature>
<keyword evidence="10" id="KW-1185">Reference proteome</keyword>
<proteinExistence type="predicted"/>
<dbReference type="EMBL" id="VWYX01000425">
    <property type="protein sequence ID" value="NXD94522.1"/>
    <property type="molecule type" value="Genomic_DNA"/>
</dbReference>
<evidence type="ECO:0000313" key="9">
    <source>
        <dbReference type="EMBL" id="NXD94522.1"/>
    </source>
</evidence>
<dbReference type="InterPro" id="IPR038952">
    <property type="entry name" value="TOPAZ1"/>
</dbReference>
<evidence type="ECO:0000256" key="3">
    <source>
        <dbReference type="ARBA" id="ARBA00016464"/>
    </source>
</evidence>
<evidence type="ECO:0000256" key="6">
    <source>
        <dbReference type="ARBA" id="ARBA00022871"/>
    </source>
</evidence>
<dbReference type="GO" id="GO:0030154">
    <property type="term" value="P:cell differentiation"/>
    <property type="evidence" value="ECO:0007669"/>
    <property type="project" value="UniProtKB-KW"/>
</dbReference>
<reference evidence="9 10" key="1">
    <citation type="submission" date="2019-09" db="EMBL/GenBank/DDBJ databases">
        <title>Bird 10,000 Genomes (B10K) Project - Family phase.</title>
        <authorList>
            <person name="Zhang G."/>
        </authorList>
    </citation>
    <scope>NUCLEOTIDE SEQUENCE [LARGE SCALE GENOMIC DNA]</scope>
    <source>
        <strain evidence="9">B10K-CU-031-19</strain>
        <tissue evidence="9">Muscle</tissue>
    </source>
</reference>
<evidence type="ECO:0000256" key="2">
    <source>
        <dbReference type="ARBA" id="ARBA00004514"/>
    </source>
</evidence>
<comment type="caution">
    <text evidence="9">The sequence shown here is derived from an EMBL/GenBank/DDBJ whole genome shotgun (WGS) entry which is preliminary data.</text>
</comment>
<comment type="subcellular location">
    <subcellularLocation>
        <location evidence="2">Cytoplasm</location>
        <location evidence="2">Cytosol</location>
    </subcellularLocation>
</comment>
<organism evidence="9 10">
    <name type="scientific">Chaetorhynchus papuensis</name>
    <name type="common">pygmy drongo</name>
    <dbReference type="NCBI Taxonomy" id="254446"/>
    <lineage>
        <taxon>Eukaryota</taxon>
        <taxon>Metazoa</taxon>
        <taxon>Chordata</taxon>
        <taxon>Craniata</taxon>
        <taxon>Vertebrata</taxon>
        <taxon>Euteleostomi</taxon>
        <taxon>Archelosauria</taxon>
        <taxon>Archosauria</taxon>
        <taxon>Dinosauria</taxon>
        <taxon>Saurischia</taxon>
        <taxon>Theropoda</taxon>
        <taxon>Coelurosauria</taxon>
        <taxon>Aves</taxon>
        <taxon>Neognathae</taxon>
        <taxon>Neoaves</taxon>
        <taxon>Telluraves</taxon>
        <taxon>Australaves</taxon>
        <taxon>Passeriformes</taxon>
        <taxon>Rhipiduridae</taxon>
        <taxon>Chaetorhynchus</taxon>
    </lineage>
</organism>
<keyword evidence="6" id="KW-0744">Spermatogenesis</keyword>
<comment type="function">
    <text evidence="1">Important for normal spermatogenesis and male fertility. Specifically required for progression to the post-meiotic stages of spermatocyte development. Seems to be necessary for normal expression levels of a number of testis-expressed gene transcripts, although its role in this process is unclear.</text>
</comment>
<dbReference type="InterPro" id="IPR029435">
    <property type="entry name" value="TOPAZ1_dom"/>
</dbReference>
<evidence type="ECO:0000313" key="10">
    <source>
        <dbReference type="Proteomes" id="UP000541605"/>
    </source>
</evidence>
<protein>
    <recommendedName>
        <fullName evidence="3">Protein TOPAZ1</fullName>
    </recommendedName>
    <alternativeName>
        <fullName evidence="7">Testis- and ovary-specific PAZ domain-containing protein 1</fullName>
    </alternativeName>
</protein>
<dbReference type="Proteomes" id="UP000541605">
    <property type="component" value="Unassembled WGS sequence"/>
</dbReference>
<dbReference type="GO" id="GO:0048137">
    <property type="term" value="P:spermatocyte division"/>
    <property type="evidence" value="ECO:0007669"/>
    <property type="project" value="TreeGrafter"/>
</dbReference>
<dbReference type="Gene3D" id="1.25.40.10">
    <property type="entry name" value="Tetratricopeptide repeat domain"/>
    <property type="match status" value="1"/>
</dbReference>
<dbReference type="InterPro" id="IPR011990">
    <property type="entry name" value="TPR-like_helical_dom_sf"/>
</dbReference>
<evidence type="ECO:0000256" key="5">
    <source>
        <dbReference type="ARBA" id="ARBA00022782"/>
    </source>
</evidence>
<sequence length="1222" mass="138552">LQQFTCQRTIPMTGKKVWPVESCARTSEWFLKNHGSISEGKRLLKATFEDSSDKSDVKAVGHSEVTGNLRQLDLHASLAEITKEIIHKKIDPNFDCQTSLETPESSSVDIYETLTMNNENGQSPVNTDRSAMAFNHDDVQEVKATLNFTAKQKDENEGDVTERNLSVTVRKVQNGTSTGNTNRINSSPKVSVVNQTFADLNLIKPLNSGNLTKFKIPLCRNKPESKKLESAYSFERKTCSPLELLESTDVPGRQKTGEDTFLVSSEQCPLPVMSGATSATSIQKKADEIDSKDFQRDGSLNLSNEMSVLPEGFSVYPHPLLDGQPESSVPDFCGTECVLKSSFPGHSSNAVNHPVGLEINDDRKPKGNFSQHRSQNLPDILEAYNQDVLVIDVIQDDPDLFGTSNEEELAPTRCENCPVKASSANCIKDTRQYIKPESPLTSEKTYSVENNFRYHMKHIKQGVYTFSAEDVKTHNSSRGSSPSGDVSEHLLKDGQQSKLDELLKSFDVDEKKFSSFIHLIPLSRHAVHERHTCLICLNKLILTNFWFLLLNSDCKYKVNCELLSGMSLNDREVNLFSEATEMKSWTNGYKSSGRSTLLPLKNSGDTEPWKTEKNAIQILDALNLPRKYCRYYFMTSRGCERAKCWFCHVPGQGEEKICMTILRTYISIKESGLLKRAVQIFVQYYKEVTPGVDFASEVLNDLLVSLLKNCLLQEVFQILNTIVQIKTLPAVDVLLKVFEHVASLNIRNAVPTLISTFCKLIDAGLYLELEHFDYIIKLLHQLQVSSWEMSSVLNIKSRFKERYFEKTWIFDFNLAVAEIQHCKEKRDWTKLGALYLNARTGCEHFDDLQKLFLSIAEILAKDSETDRPGVPFCDFADAVMKNSHHNEADRLFIGRTGISVMYSYHKVLQWIKGRKVLDKLHELQVHFTLLKGLVGAARSASRCQIVNKAAEIFLHSGNLDGATRVLRESEWITDAPLWPCDKMDILNRHNLLCAIVHKYLRKSLYRQAFEVLQNLPGLQKNSDIVDASQYSCLFNKLINACFENKNLGVSSSAVDFMLSKKIAIDFFLLRRLITALGRSSLWSKARTYYKSALSLGCYPELQGNLYHKLLKIPSYLSEVEMLLTIEIFLVSNASDIQSLRTTSQTLQIILKRSEDQTVQNNSAYHVAVERLIQAARLSDPKLFLKHMTMNVNMEEVYSLEHSSALKWLQENMKWAEKVWLFQ</sequence>
<accession>A0A7K8IRA4</accession>
<gene>
    <name evidence="9" type="primary">Topaz1</name>
    <name evidence="9" type="ORF">CHAPAP_R03821</name>
</gene>
<dbReference type="Pfam" id="PF14669">
    <property type="entry name" value="Asp_Glu_race_2"/>
    <property type="match status" value="1"/>
</dbReference>
<dbReference type="GO" id="GO:0005829">
    <property type="term" value="C:cytosol"/>
    <property type="evidence" value="ECO:0007669"/>
    <property type="project" value="UniProtKB-SubCell"/>
</dbReference>
<feature type="domain" description="Protein TOPAZ1" evidence="8">
    <location>
        <begin position="819"/>
        <end position="994"/>
    </location>
</feature>
<evidence type="ECO:0000256" key="7">
    <source>
        <dbReference type="ARBA" id="ARBA00031943"/>
    </source>
</evidence>
<name>A0A7K8IRA4_9PASS</name>
<feature type="non-terminal residue" evidence="9">
    <location>
        <position position="1"/>
    </location>
</feature>
<dbReference type="PANTHER" id="PTHR35671">
    <property type="entry name" value="PROTEIN TOPAZ1"/>
    <property type="match status" value="1"/>
</dbReference>
<keyword evidence="5" id="KW-0221">Differentiation</keyword>